<reference evidence="1 2" key="1">
    <citation type="journal article" date="2010" name="Science">
        <title>Genome expansion and gene loss in powdery mildew fungi reveal tradeoffs in extreme parasitism.</title>
        <authorList>
            <person name="Spanu P.D."/>
            <person name="Abbott J.C."/>
            <person name="Amselem J."/>
            <person name="Burgis T.A."/>
            <person name="Soanes D.M."/>
            <person name="Stueber K."/>
            <person name="Ver Loren van Themaat E."/>
            <person name="Brown J.K.M."/>
            <person name="Butcher S.A."/>
            <person name="Gurr S.J."/>
            <person name="Lebrun M.-H."/>
            <person name="Ridout C.J."/>
            <person name="Schulze-Lefert P."/>
            <person name="Talbot N.J."/>
            <person name="Ahmadinejad N."/>
            <person name="Ametz C."/>
            <person name="Barton G.R."/>
            <person name="Benjdia M."/>
            <person name="Bidzinski P."/>
            <person name="Bindschedler L.V."/>
            <person name="Both M."/>
            <person name="Brewer M.T."/>
            <person name="Cadle-Davidson L."/>
            <person name="Cadle-Davidson M.M."/>
            <person name="Collemare J."/>
            <person name="Cramer R."/>
            <person name="Frenkel O."/>
            <person name="Godfrey D."/>
            <person name="Harriman J."/>
            <person name="Hoede C."/>
            <person name="King B.C."/>
            <person name="Klages S."/>
            <person name="Kleemann J."/>
            <person name="Knoll D."/>
            <person name="Koti P.S."/>
            <person name="Kreplak J."/>
            <person name="Lopez-Ruiz F.J."/>
            <person name="Lu X."/>
            <person name="Maekawa T."/>
            <person name="Mahanil S."/>
            <person name="Micali C."/>
            <person name="Milgroom M.G."/>
            <person name="Montana G."/>
            <person name="Noir S."/>
            <person name="O'Connell R.J."/>
            <person name="Oberhaensli S."/>
            <person name="Parlange F."/>
            <person name="Pedersen C."/>
            <person name="Quesneville H."/>
            <person name="Reinhardt R."/>
            <person name="Rott M."/>
            <person name="Sacristan S."/>
            <person name="Schmidt S.M."/>
            <person name="Schoen M."/>
            <person name="Skamnioti P."/>
            <person name="Sommer H."/>
            <person name="Stephens A."/>
            <person name="Takahara H."/>
            <person name="Thordal-Christensen H."/>
            <person name="Vigouroux M."/>
            <person name="Wessling R."/>
            <person name="Wicker T."/>
            <person name="Panstruga R."/>
        </authorList>
    </citation>
    <scope>NUCLEOTIDE SEQUENCE [LARGE SCALE GENOMIC DNA]</scope>
    <source>
        <strain evidence="1">DH14</strain>
    </source>
</reference>
<dbReference type="EMBL" id="CAUH01000478">
    <property type="protein sequence ID" value="CCU74647.1"/>
    <property type="molecule type" value="Genomic_DNA"/>
</dbReference>
<name>N1J9T7_BLUG1</name>
<evidence type="ECO:0000313" key="2">
    <source>
        <dbReference type="Proteomes" id="UP000015441"/>
    </source>
</evidence>
<dbReference type="eggNOG" id="ENOG502QWAD">
    <property type="taxonomic scope" value="Eukaryota"/>
</dbReference>
<accession>N1J9T7</accession>
<dbReference type="Proteomes" id="UP000015441">
    <property type="component" value="Unassembled WGS sequence"/>
</dbReference>
<dbReference type="AlphaFoldDB" id="N1J9T7"/>
<dbReference type="InParanoid" id="N1J9T7"/>
<dbReference type="GO" id="GO:0005739">
    <property type="term" value="C:mitochondrion"/>
    <property type="evidence" value="ECO:0007669"/>
    <property type="project" value="TreeGrafter"/>
</dbReference>
<keyword evidence="2" id="KW-1185">Reference proteome</keyword>
<evidence type="ECO:0000313" key="1">
    <source>
        <dbReference type="EMBL" id="CCU74647.1"/>
    </source>
</evidence>
<gene>
    <name evidence="1" type="ORF">BGHDH14_bgh06211</name>
</gene>
<dbReference type="STRING" id="546991.N1J9T7"/>
<dbReference type="PANTHER" id="PTHR37845">
    <property type="entry name" value="SEQUENCE ORPHAN"/>
    <property type="match status" value="1"/>
</dbReference>
<sequence>MGLSCNKATETSSEVKHSVWNSDNLGLRMGNDLLAGLSAATTVAPLVTVIDKAIMQNASGQAPLLRSLALSFTTLLRRPHHIIFSKPFFLVTLLYGGTYLTANTIDTLSSLTQNNPASHVTSGASKFIASSTTNIGICLIKDASFAQLFGPSGPPRTVPLPSFALFTLRDCLTIFASFNAPPLLGPIISSHLSCELQKRVNGQTVAQFVAPAAIQLLSTPMHLLGLNLYNRQEASVSFAERWATVRQSWAISTAARICRIVPAYGVGGVVNANVRRKLMERLS</sequence>
<dbReference type="PANTHER" id="PTHR37845:SF1">
    <property type="entry name" value="SEQUENCE ORPHAN"/>
    <property type="match status" value="1"/>
</dbReference>
<organism evidence="1 2">
    <name type="scientific">Blumeria graminis f. sp. hordei (strain DH14)</name>
    <name type="common">Barley powdery mildew</name>
    <name type="synonym">Oidium monilioides f. sp. hordei</name>
    <dbReference type="NCBI Taxonomy" id="546991"/>
    <lineage>
        <taxon>Eukaryota</taxon>
        <taxon>Fungi</taxon>
        <taxon>Dikarya</taxon>
        <taxon>Ascomycota</taxon>
        <taxon>Pezizomycotina</taxon>
        <taxon>Leotiomycetes</taxon>
        <taxon>Erysiphales</taxon>
        <taxon>Erysiphaceae</taxon>
        <taxon>Blumeria</taxon>
        <taxon>Blumeria hordei</taxon>
    </lineage>
</organism>
<protein>
    <submittedName>
        <fullName evidence="1">Putative fungal protein</fullName>
    </submittedName>
</protein>
<dbReference type="HOGENOM" id="CLU_054095_2_0_1"/>
<comment type="caution">
    <text evidence="1">The sequence shown here is derived from an EMBL/GenBank/DDBJ whole genome shotgun (WGS) entry which is preliminary data.</text>
</comment>
<proteinExistence type="predicted"/>
<dbReference type="InterPro" id="IPR038781">
    <property type="entry name" value="C365.16-ike"/>
</dbReference>
<dbReference type="OrthoDB" id="275936at2759"/>